<evidence type="ECO:0000313" key="3">
    <source>
        <dbReference type="EMBL" id="KAH6898731.1"/>
    </source>
</evidence>
<keyword evidence="3" id="KW-0418">Kinase</keyword>
<dbReference type="InterPro" id="IPR018865">
    <property type="entry name" value="STK19-like"/>
</dbReference>
<dbReference type="AlphaFoldDB" id="A0A9P9AVZ2"/>
<organism evidence="3 4">
    <name type="scientific">Thelonectria olida</name>
    <dbReference type="NCBI Taxonomy" id="1576542"/>
    <lineage>
        <taxon>Eukaryota</taxon>
        <taxon>Fungi</taxon>
        <taxon>Dikarya</taxon>
        <taxon>Ascomycota</taxon>
        <taxon>Pezizomycotina</taxon>
        <taxon>Sordariomycetes</taxon>
        <taxon>Hypocreomycetidae</taxon>
        <taxon>Hypocreales</taxon>
        <taxon>Nectriaceae</taxon>
        <taxon>Thelonectria</taxon>
    </lineage>
</organism>
<accession>A0A9P9AVZ2</accession>
<feature type="compositionally biased region" description="Polar residues" evidence="2">
    <location>
        <begin position="9"/>
        <end position="26"/>
    </location>
</feature>
<dbReference type="OrthoDB" id="3980126at2759"/>
<dbReference type="Pfam" id="PF10494">
    <property type="entry name" value="Stk19"/>
    <property type="match status" value="1"/>
</dbReference>
<name>A0A9P9AVZ2_9HYPO</name>
<evidence type="ECO:0000256" key="2">
    <source>
        <dbReference type="SAM" id="MobiDB-lite"/>
    </source>
</evidence>
<dbReference type="PANTHER" id="PTHR15243">
    <property type="entry name" value="SERINE/THREONINE-PROTEIN KINASE 19"/>
    <property type="match status" value="1"/>
</dbReference>
<protein>
    <submittedName>
        <fullName evidence="3">Serine-threonine protein kinase 19-domain-containing protein</fullName>
    </submittedName>
</protein>
<sequence>MKKGLRSILGNSSRVTKPSRPSSARQPTGGPSPRKKRNSKDTEEFFQERLDDLGVTRMLEEELTLRDVIQAMRFIRTRMFSPAPPKGFNSTRTAEVLNYRLASPPIVIVGHLNAVLTSPSKTTREIAELARKGVLRKVRVESRGWIGEALIEAADLNDMISKTRLTEETKRNFRSFLRENPTAQTLSKTDLEDSQADELIRAGFITSTSSNVPATTLDLRPEDCTTLTSIQHVSRFASGTVSAVGGRNAIHLAGGGGGAPTLTHAASTDASPAAFRLAIPGHGPYLKLAKGAVDWLRETLGRTKWGEAPESWLRERFEGGGLYGTRWKEFWGIEWEWMLGEAVGLGVVEVFETGSVGRGVRALG</sequence>
<dbReference type="PANTHER" id="PTHR15243:SF0">
    <property type="entry name" value="SERINE_THREONINE-PROTEIN KINASE 19"/>
    <property type="match status" value="1"/>
</dbReference>
<feature type="region of interest" description="Disordered" evidence="2">
    <location>
        <begin position="1"/>
        <end position="43"/>
    </location>
</feature>
<proteinExistence type="inferred from homology"/>
<reference evidence="3 4" key="1">
    <citation type="journal article" date="2021" name="Nat. Commun.">
        <title>Genetic determinants of endophytism in the Arabidopsis root mycobiome.</title>
        <authorList>
            <person name="Mesny F."/>
            <person name="Miyauchi S."/>
            <person name="Thiergart T."/>
            <person name="Pickel B."/>
            <person name="Atanasova L."/>
            <person name="Karlsson M."/>
            <person name="Huettel B."/>
            <person name="Barry K.W."/>
            <person name="Haridas S."/>
            <person name="Chen C."/>
            <person name="Bauer D."/>
            <person name="Andreopoulos W."/>
            <person name="Pangilinan J."/>
            <person name="LaButti K."/>
            <person name="Riley R."/>
            <person name="Lipzen A."/>
            <person name="Clum A."/>
            <person name="Drula E."/>
            <person name="Henrissat B."/>
            <person name="Kohler A."/>
            <person name="Grigoriev I.V."/>
            <person name="Martin F.M."/>
            <person name="Hacquard S."/>
        </authorList>
    </citation>
    <scope>NUCLEOTIDE SEQUENCE [LARGE SCALE GENOMIC DNA]</scope>
    <source>
        <strain evidence="3 4">MPI-CAGE-CH-0241</strain>
    </source>
</reference>
<keyword evidence="4" id="KW-1185">Reference proteome</keyword>
<evidence type="ECO:0000313" key="4">
    <source>
        <dbReference type="Proteomes" id="UP000777438"/>
    </source>
</evidence>
<dbReference type="GO" id="GO:0016301">
    <property type="term" value="F:kinase activity"/>
    <property type="evidence" value="ECO:0007669"/>
    <property type="project" value="UniProtKB-KW"/>
</dbReference>
<dbReference type="EMBL" id="JAGPYM010000002">
    <property type="protein sequence ID" value="KAH6898731.1"/>
    <property type="molecule type" value="Genomic_DNA"/>
</dbReference>
<dbReference type="GO" id="GO:0046579">
    <property type="term" value="P:positive regulation of Ras protein signal transduction"/>
    <property type="evidence" value="ECO:0007669"/>
    <property type="project" value="TreeGrafter"/>
</dbReference>
<gene>
    <name evidence="3" type="ORF">B0T10DRAFT_473538</name>
</gene>
<comment type="similarity">
    <text evidence="1">Belongs to the STK19 family.</text>
</comment>
<keyword evidence="3" id="KW-0808">Transferase</keyword>
<dbReference type="Proteomes" id="UP000777438">
    <property type="component" value="Unassembled WGS sequence"/>
</dbReference>
<evidence type="ECO:0000256" key="1">
    <source>
        <dbReference type="ARBA" id="ARBA00093458"/>
    </source>
</evidence>
<comment type="caution">
    <text evidence="3">The sequence shown here is derived from an EMBL/GenBank/DDBJ whole genome shotgun (WGS) entry which is preliminary data.</text>
</comment>